<dbReference type="RefSeq" id="WP_110018330.1">
    <property type="nucleotide sequence ID" value="NZ_QGTJ01000004.1"/>
</dbReference>
<evidence type="ECO:0000313" key="5">
    <source>
        <dbReference type="EMBL" id="PWV62515.1"/>
    </source>
</evidence>
<keyword evidence="6" id="KW-1185">Reference proteome</keyword>
<evidence type="ECO:0000259" key="3">
    <source>
        <dbReference type="Pfam" id="PF00534"/>
    </source>
</evidence>
<evidence type="ECO:0000256" key="1">
    <source>
        <dbReference type="ARBA" id="ARBA00022676"/>
    </source>
</evidence>
<dbReference type="PANTHER" id="PTHR12526:SF510">
    <property type="entry name" value="D-INOSITOL 3-PHOSPHATE GLYCOSYLTRANSFERASE"/>
    <property type="match status" value="1"/>
</dbReference>
<keyword evidence="2 5" id="KW-0808">Transferase</keyword>
<dbReference type="GO" id="GO:0016757">
    <property type="term" value="F:glycosyltransferase activity"/>
    <property type="evidence" value="ECO:0007669"/>
    <property type="project" value="UniProtKB-KW"/>
</dbReference>
<dbReference type="EMBL" id="QGTJ01000004">
    <property type="protein sequence ID" value="PWV62515.1"/>
    <property type="molecule type" value="Genomic_DNA"/>
</dbReference>
<dbReference type="PANTHER" id="PTHR12526">
    <property type="entry name" value="GLYCOSYLTRANSFERASE"/>
    <property type="match status" value="1"/>
</dbReference>
<dbReference type="Pfam" id="PF13439">
    <property type="entry name" value="Glyco_transf_4"/>
    <property type="match status" value="1"/>
</dbReference>
<reference evidence="5 6" key="1">
    <citation type="submission" date="2018-05" db="EMBL/GenBank/DDBJ databases">
        <title>Genomic Encyclopedia of Type Strains, Phase IV (KMG-IV): sequencing the most valuable type-strain genomes for metagenomic binning, comparative biology and taxonomic classification.</title>
        <authorList>
            <person name="Goeker M."/>
        </authorList>
    </citation>
    <scope>NUCLEOTIDE SEQUENCE [LARGE SCALE GENOMIC DNA]</scope>
    <source>
        <strain evidence="5 6">DSM 23606</strain>
    </source>
</reference>
<evidence type="ECO:0000313" key="6">
    <source>
        <dbReference type="Proteomes" id="UP000246569"/>
    </source>
</evidence>
<gene>
    <name evidence="5" type="ORF">C7443_104311</name>
</gene>
<keyword evidence="1" id="KW-0328">Glycosyltransferase</keyword>
<dbReference type="Pfam" id="PF00534">
    <property type="entry name" value="Glycos_transf_1"/>
    <property type="match status" value="1"/>
</dbReference>
<dbReference type="Proteomes" id="UP000246569">
    <property type="component" value="Unassembled WGS sequence"/>
</dbReference>
<dbReference type="Gene3D" id="3.40.50.2000">
    <property type="entry name" value="Glycogen Phosphorylase B"/>
    <property type="match status" value="2"/>
</dbReference>
<dbReference type="SUPFAM" id="SSF53756">
    <property type="entry name" value="UDP-Glycosyltransferase/glycogen phosphorylase"/>
    <property type="match status" value="1"/>
</dbReference>
<dbReference type="CDD" id="cd03811">
    <property type="entry name" value="GT4_GT28_WabH-like"/>
    <property type="match status" value="1"/>
</dbReference>
<comment type="caution">
    <text evidence="5">The sequence shown here is derived from an EMBL/GenBank/DDBJ whole genome shotgun (WGS) entry which is preliminary data.</text>
</comment>
<dbReference type="AlphaFoldDB" id="A0A317MW27"/>
<sequence>MSVLRLSMIVASLARGGIGRTVVTLANGLAASGVLVDLLVADGDSPYMNMLTDGVQILPIPTTHLLFGLPTLVRYLRRVRPQALLTHIERIDALALRARALSGVRVPVFSTLHTHLGRFLGQLKPAKREAHLKLMRLAYPRNDGLISVSAPVAEDAAALLGLPSSRFDVIHNPIASASLQARAGEDPGHPWLAAGEPPVLLAVGRLETVKDFPTLLDAHARLRRDRPCRLLILGEGSQRRALQAQAERLGTAADVQLPGFVANPYAYMSRAAVLVSSSLWEGFGNVLVEAMACGTPVVATDCPGGPAGILENGRHGRLVAVGDARALADAVTDTLAAPLPAAQLQAAAARYDVARSVAHYRSRLGL</sequence>
<protein>
    <submittedName>
        <fullName evidence="5">Glycosyltransferase involved in cell wall biosynthesis</fullName>
    </submittedName>
</protein>
<dbReference type="InterPro" id="IPR001296">
    <property type="entry name" value="Glyco_trans_1"/>
</dbReference>
<organism evidence="5 6">
    <name type="scientific">Plasticicumulans acidivorans</name>
    <dbReference type="NCBI Taxonomy" id="886464"/>
    <lineage>
        <taxon>Bacteria</taxon>
        <taxon>Pseudomonadati</taxon>
        <taxon>Pseudomonadota</taxon>
        <taxon>Gammaproteobacteria</taxon>
        <taxon>Candidatus Competibacteraceae</taxon>
        <taxon>Plasticicumulans</taxon>
    </lineage>
</organism>
<proteinExistence type="predicted"/>
<evidence type="ECO:0000259" key="4">
    <source>
        <dbReference type="Pfam" id="PF13439"/>
    </source>
</evidence>
<feature type="domain" description="Glycosyltransferase subfamily 4-like N-terminal" evidence="4">
    <location>
        <begin position="16"/>
        <end position="174"/>
    </location>
</feature>
<dbReference type="OrthoDB" id="9792269at2"/>
<feature type="domain" description="Glycosyl transferase family 1" evidence="3">
    <location>
        <begin position="194"/>
        <end position="347"/>
    </location>
</feature>
<dbReference type="InterPro" id="IPR028098">
    <property type="entry name" value="Glyco_trans_4-like_N"/>
</dbReference>
<evidence type="ECO:0000256" key="2">
    <source>
        <dbReference type="ARBA" id="ARBA00022679"/>
    </source>
</evidence>
<accession>A0A317MW27</accession>
<name>A0A317MW27_9GAMM</name>